<accession>A0ACB5UF75</accession>
<evidence type="ECO:0000313" key="2">
    <source>
        <dbReference type="Proteomes" id="UP001374599"/>
    </source>
</evidence>
<evidence type="ECO:0000313" key="1">
    <source>
        <dbReference type="EMBL" id="GMQ61396.1"/>
    </source>
</evidence>
<organism evidence="1 2">
    <name type="scientific">Vallitalea maricola</name>
    <dbReference type="NCBI Taxonomy" id="3074433"/>
    <lineage>
        <taxon>Bacteria</taxon>
        <taxon>Bacillati</taxon>
        <taxon>Bacillota</taxon>
        <taxon>Clostridia</taxon>
        <taxon>Lachnospirales</taxon>
        <taxon>Vallitaleaceae</taxon>
        <taxon>Vallitalea</taxon>
    </lineage>
</organism>
<gene>
    <name evidence="1" type="ORF">AN2V17_06250</name>
</gene>
<protein>
    <submittedName>
        <fullName evidence="1">HPr family phosphocarrier protein</fullName>
    </submittedName>
</protein>
<dbReference type="Proteomes" id="UP001374599">
    <property type="component" value="Unassembled WGS sequence"/>
</dbReference>
<name>A0ACB5UF75_9FIRM</name>
<dbReference type="EMBL" id="BTPU01000009">
    <property type="protein sequence ID" value="GMQ61396.1"/>
    <property type="molecule type" value="Genomic_DNA"/>
</dbReference>
<sequence length="85" mass="9268">MNSAIIKNELGLHARPITKWLEAIKILDADITVICKGKKYNGNSMIGLMSMAAKKGDELSIESEGTDSEKAIKMLLDLIEDGFGE</sequence>
<keyword evidence="2" id="KW-1185">Reference proteome</keyword>
<reference evidence="1" key="1">
    <citation type="submission" date="2023-09" db="EMBL/GenBank/DDBJ databases">
        <title>Vallitalea sediminicola and Vallitalea maricola sp. nov., anaerobic bacteria isolated from marine sediment.</title>
        <authorList>
            <person name="Hirano S."/>
            <person name="Maeda A."/>
            <person name="Terahara T."/>
            <person name="Mori K."/>
            <person name="Hamada M."/>
            <person name="Matsumoto R."/>
            <person name="Kobayashi T."/>
        </authorList>
    </citation>
    <scope>NUCLEOTIDE SEQUENCE</scope>
    <source>
        <strain evidence="1">AN17-2</strain>
    </source>
</reference>
<proteinExistence type="predicted"/>
<comment type="caution">
    <text evidence="1">The sequence shown here is derived from an EMBL/GenBank/DDBJ whole genome shotgun (WGS) entry which is preliminary data.</text>
</comment>